<evidence type="ECO:0000256" key="1">
    <source>
        <dbReference type="ARBA" id="ARBA00022723"/>
    </source>
</evidence>
<sequence length="493" mass="57470">MKPFDRDMEDVLACLGDALKDPRRPKHCAQFYIDSFFALNETDYEHALRERPQSGGVLWRNTLHRRAGRHKHAFLDICWAFLATLRSLEDIDAMMAAMELCQCHMYQWPSRWEWIHAPRRGRSGSFSEALLQIVCFVTEVLTWAPDDYSKSRRRADRAAQRGSFVPWPEHARTLLGTDADTTITALCRWMTVCPSHEHFKLLYELARICGRPAVIPMFRCVHLPRLLMDELEKGLALLPRRLEALPPMFATLRWFRTALAHPDGMSTAAFYGSECERGLRLVDRMLGIWPWVRRVPESQHTDEEKANWVFFMRDAGWVHSALGLPYDEAQYRREVLDCSRDAQSLRAQSNVYHCVHDEMMRQCKMDYCGFPPCMATFTSEGRPFRYCGGCKRVPYCSVACQRKHWRWERSAHRNLCDDFRYLRDILEYPAALGKRDMEQPFSKEDAEVLCHVKKVDLAAIQNVAPYYQEYNKRILKEIYGGSADATSYLNKLA</sequence>
<feature type="domain" description="MYND-type" evidence="5">
    <location>
        <begin position="373"/>
        <end position="416"/>
    </location>
</feature>
<dbReference type="EMBL" id="VDMD01000012">
    <property type="protein sequence ID" value="TRM62530.1"/>
    <property type="molecule type" value="Genomic_DNA"/>
</dbReference>
<dbReference type="Proteomes" id="UP000320762">
    <property type="component" value="Unassembled WGS sequence"/>
</dbReference>
<dbReference type="InterPro" id="IPR002893">
    <property type="entry name" value="Znf_MYND"/>
</dbReference>
<dbReference type="OrthoDB" id="2861350at2759"/>
<dbReference type="PROSITE" id="PS50865">
    <property type="entry name" value="ZF_MYND_2"/>
    <property type="match status" value="1"/>
</dbReference>
<evidence type="ECO:0000256" key="2">
    <source>
        <dbReference type="ARBA" id="ARBA00022771"/>
    </source>
</evidence>
<dbReference type="GO" id="GO:0008270">
    <property type="term" value="F:zinc ion binding"/>
    <property type="evidence" value="ECO:0007669"/>
    <property type="project" value="UniProtKB-KW"/>
</dbReference>
<keyword evidence="7" id="KW-1185">Reference proteome</keyword>
<dbReference type="AlphaFoldDB" id="A0A550CCJ1"/>
<keyword evidence="2 4" id="KW-0863">Zinc-finger</keyword>
<evidence type="ECO:0000313" key="6">
    <source>
        <dbReference type="EMBL" id="TRM62530.1"/>
    </source>
</evidence>
<dbReference type="STRING" id="97359.A0A550CCJ1"/>
<gene>
    <name evidence="6" type="ORF">BD626DRAFT_50565</name>
</gene>
<evidence type="ECO:0000313" key="7">
    <source>
        <dbReference type="Proteomes" id="UP000320762"/>
    </source>
</evidence>
<name>A0A550CCJ1_9AGAR</name>
<keyword evidence="1" id="KW-0479">Metal-binding</keyword>
<reference evidence="6 7" key="1">
    <citation type="journal article" date="2019" name="New Phytol.">
        <title>Comparative genomics reveals unique wood-decay strategies and fruiting body development in the Schizophyllaceae.</title>
        <authorList>
            <person name="Almasi E."/>
            <person name="Sahu N."/>
            <person name="Krizsan K."/>
            <person name="Balint B."/>
            <person name="Kovacs G.M."/>
            <person name="Kiss B."/>
            <person name="Cseklye J."/>
            <person name="Drula E."/>
            <person name="Henrissat B."/>
            <person name="Nagy I."/>
            <person name="Chovatia M."/>
            <person name="Adam C."/>
            <person name="LaButti K."/>
            <person name="Lipzen A."/>
            <person name="Riley R."/>
            <person name="Grigoriev I.V."/>
            <person name="Nagy L.G."/>
        </authorList>
    </citation>
    <scope>NUCLEOTIDE SEQUENCE [LARGE SCALE GENOMIC DNA]</scope>
    <source>
        <strain evidence="6 7">NL-1724</strain>
    </source>
</reference>
<evidence type="ECO:0000256" key="3">
    <source>
        <dbReference type="ARBA" id="ARBA00022833"/>
    </source>
</evidence>
<evidence type="ECO:0000259" key="5">
    <source>
        <dbReference type="PROSITE" id="PS50865"/>
    </source>
</evidence>
<protein>
    <recommendedName>
        <fullName evidence="5">MYND-type domain-containing protein</fullName>
    </recommendedName>
</protein>
<proteinExistence type="predicted"/>
<dbReference type="SUPFAM" id="SSF144232">
    <property type="entry name" value="HIT/MYND zinc finger-like"/>
    <property type="match status" value="1"/>
</dbReference>
<keyword evidence="3" id="KW-0862">Zinc</keyword>
<accession>A0A550CCJ1</accession>
<comment type="caution">
    <text evidence="6">The sequence shown here is derived from an EMBL/GenBank/DDBJ whole genome shotgun (WGS) entry which is preliminary data.</text>
</comment>
<dbReference type="Pfam" id="PF01753">
    <property type="entry name" value="zf-MYND"/>
    <property type="match status" value="1"/>
</dbReference>
<dbReference type="Gene3D" id="6.10.140.2220">
    <property type="match status" value="1"/>
</dbReference>
<organism evidence="6 7">
    <name type="scientific">Schizophyllum amplum</name>
    <dbReference type="NCBI Taxonomy" id="97359"/>
    <lineage>
        <taxon>Eukaryota</taxon>
        <taxon>Fungi</taxon>
        <taxon>Dikarya</taxon>
        <taxon>Basidiomycota</taxon>
        <taxon>Agaricomycotina</taxon>
        <taxon>Agaricomycetes</taxon>
        <taxon>Agaricomycetidae</taxon>
        <taxon>Agaricales</taxon>
        <taxon>Schizophyllaceae</taxon>
        <taxon>Schizophyllum</taxon>
    </lineage>
</organism>
<evidence type="ECO:0000256" key="4">
    <source>
        <dbReference type="PROSITE-ProRule" id="PRU00134"/>
    </source>
</evidence>